<feature type="region of interest" description="Disordered" evidence="1">
    <location>
        <begin position="25"/>
        <end position="46"/>
    </location>
</feature>
<dbReference type="OrthoDB" id="5829366at2"/>
<feature type="signal peptide" evidence="2">
    <location>
        <begin position="1"/>
        <end position="19"/>
    </location>
</feature>
<dbReference type="RefSeq" id="WP_107282084.1">
    <property type="nucleotide sequence ID" value="NZ_PYMC01000002.1"/>
</dbReference>
<protein>
    <recommendedName>
        <fullName evidence="5">Lipoprotein</fullName>
    </recommendedName>
</protein>
<dbReference type="Proteomes" id="UP000240904">
    <property type="component" value="Unassembled WGS sequence"/>
</dbReference>
<keyword evidence="4" id="KW-1185">Reference proteome</keyword>
<evidence type="ECO:0000313" key="4">
    <source>
        <dbReference type="Proteomes" id="UP000240904"/>
    </source>
</evidence>
<name>A0A2T3N2Y4_9GAMM</name>
<proteinExistence type="predicted"/>
<dbReference type="EMBL" id="PYMC01000002">
    <property type="protein sequence ID" value="PSW06720.1"/>
    <property type="molecule type" value="Genomic_DNA"/>
</dbReference>
<feature type="compositionally biased region" description="Polar residues" evidence="1">
    <location>
        <begin position="34"/>
        <end position="46"/>
    </location>
</feature>
<feature type="chain" id="PRO_5015698334" description="Lipoprotein" evidence="2">
    <location>
        <begin position="20"/>
        <end position="409"/>
    </location>
</feature>
<gene>
    <name evidence="3" type="ORF">C9I89_04080</name>
</gene>
<sequence>MKKLSLLAASVALVLVGCGGGSGGGATGGDTTANNPVSPGKSTSSKELATKLANVNPTVNDDANICGTYGGIEGAVLRTEHFKVGVMDSGVTDANLEKAARVTQVAFNDLLTLIDLDAETDLHIDESNPWVVCVDSKKTGNGAGHVNAFEFSPENDAVEDYRLAKHELTHTVTSELLGDVEAYLKSERWFDEGIAHNWGSPAETLGAIQLADFTQNVGAPAIIKLHSQTIALWADNPDYSFMEYASFSTVIDYMIHKLGVTKADLLDVIRKTKDLPFEVAFNTVMSDKGLSLTLSDLEDPAYIQNKIIDGWLVDYQATGSIVADVNLAMIFVENDDYMSGSIESVVDYSKGIYESRLETFKDGTYELYALDSADKVYGPVNVTVKNHAMGNLNLTGIPLCTSAFCSEQD</sequence>
<evidence type="ECO:0008006" key="5">
    <source>
        <dbReference type="Google" id="ProtNLM"/>
    </source>
</evidence>
<dbReference type="AlphaFoldDB" id="A0A2T3N2Y4"/>
<reference evidence="3 4" key="1">
    <citation type="submission" date="2018-03" db="EMBL/GenBank/DDBJ databases">
        <title>Whole genome sequencing of Histamine producing bacteria.</title>
        <authorList>
            <person name="Butler K."/>
        </authorList>
    </citation>
    <scope>NUCLEOTIDE SEQUENCE [LARGE SCALE GENOMIC DNA]</scope>
    <source>
        <strain evidence="3 4">DSM 16190</strain>
    </source>
</reference>
<evidence type="ECO:0000256" key="1">
    <source>
        <dbReference type="SAM" id="MobiDB-lite"/>
    </source>
</evidence>
<evidence type="ECO:0000313" key="3">
    <source>
        <dbReference type="EMBL" id="PSW06720.1"/>
    </source>
</evidence>
<comment type="caution">
    <text evidence="3">The sequence shown here is derived from an EMBL/GenBank/DDBJ whole genome shotgun (WGS) entry which is preliminary data.</text>
</comment>
<organism evidence="3 4">
    <name type="scientific">Photobacterium lipolyticum</name>
    <dbReference type="NCBI Taxonomy" id="266810"/>
    <lineage>
        <taxon>Bacteria</taxon>
        <taxon>Pseudomonadati</taxon>
        <taxon>Pseudomonadota</taxon>
        <taxon>Gammaproteobacteria</taxon>
        <taxon>Vibrionales</taxon>
        <taxon>Vibrionaceae</taxon>
        <taxon>Photobacterium</taxon>
    </lineage>
</organism>
<dbReference type="PROSITE" id="PS51257">
    <property type="entry name" value="PROKAR_LIPOPROTEIN"/>
    <property type="match status" value="1"/>
</dbReference>
<accession>A0A2T3N2Y4</accession>
<evidence type="ECO:0000256" key="2">
    <source>
        <dbReference type="SAM" id="SignalP"/>
    </source>
</evidence>
<keyword evidence="2" id="KW-0732">Signal</keyword>